<comment type="caution">
    <text evidence="2">The sequence shown here is derived from an EMBL/GenBank/DDBJ whole genome shotgun (WGS) entry which is preliminary data.</text>
</comment>
<protein>
    <submittedName>
        <fullName evidence="2">Uncharacterized protein</fullName>
    </submittedName>
</protein>
<evidence type="ECO:0000313" key="2">
    <source>
        <dbReference type="EMBL" id="KOO27857.1"/>
    </source>
</evidence>
<evidence type="ECO:0000313" key="3">
    <source>
        <dbReference type="Proteomes" id="UP000037460"/>
    </source>
</evidence>
<dbReference type="PANTHER" id="PTHR13507">
    <property type="entry name" value="PRKR-INTERACTING PROTEIN 1"/>
    <property type="match status" value="1"/>
</dbReference>
<dbReference type="GO" id="GO:0004860">
    <property type="term" value="F:protein kinase inhibitor activity"/>
    <property type="evidence" value="ECO:0007669"/>
    <property type="project" value="TreeGrafter"/>
</dbReference>
<dbReference type="GO" id="GO:0019901">
    <property type="term" value="F:protein kinase binding"/>
    <property type="evidence" value="ECO:0007669"/>
    <property type="project" value="TreeGrafter"/>
</dbReference>
<feature type="compositionally biased region" description="Basic and acidic residues" evidence="1">
    <location>
        <begin position="70"/>
        <end position="100"/>
    </location>
</feature>
<feature type="region of interest" description="Disordered" evidence="1">
    <location>
        <begin position="70"/>
        <end position="151"/>
    </location>
</feature>
<feature type="compositionally biased region" description="Low complexity" evidence="1">
    <location>
        <begin position="123"/>
        <end position="135"/>
    </location>
</feature>
<name>A0A0M0JNG2_9EUKA</name>
<dbReference type="GO" id="GO:0005730">
    <property type="term" value="C:nucleolus"/>
    <property type="evidence" value="ECO:0007669"/>
    <property type="project" value="TreeGrafter"/>
</dbReference>
<accession>A0A0M0JNG2</accession>
<dbReference type="Proteomes" id="UP000037460">
    <property type="component" value="Unassembled WGS sequence"/>
</dbReference>
<dbReference type="InterPro" id="IPR009548">
    <property type="entry name" value="Prkrip1"/>
</dbReference>
<dbReference type="GO" id="GO:0003725">
    <property type="term" value="F:double-stranded RNA binding"/>
    <property type="evidence" value="ECO:0007669"/>
    <property type="project" value="InterPro"/>
</dbReference>
<dbReference type="EMBL" id="JWZX01002654">
    <property type="protein sequence ID" value="KOO27857.1"/>
    <property type="molecule type" value="Genomic_DNA"/>
</dbReference>
<keyword evidence="3" id="KW-1185">Reference proteome</keyword>
<dbReference type="Pfam" id="PF06658">
    <property type="entry name" value="DUF1168"/>
    <property type="match status" value="1"/>
</dbReference>
<sequence length="151" mass="16706">MTADLDALATFERKVQQLAQRQEEKEEALAVDPVINVMGSTAGAGSGEFHTYRGYRTKELARLADMEKEAVREKAQREWEEERRQAQEEVESKTAKNAEKRNKKKEKKRAAMAAEKAAKAAKRAAGSSAGPAAQEAEGEECEPDEHAQDSD</sequence>
<dbReference type="AlphaFoldDB" id="A0A0M0JNG2"/>
<organism evidence="2 3">
    <name type="scientific">Chrysochromulina tobinii</name>
    <dbReference type="NCBI Taxonomy" id="1460289"/>
    <lineage>
        <taxon>Eukaryota</taxon>
        <taxon>Haptista</taxon>
        <taxon>Haptophyta</taxon>
        <taxon>Prymnesiophyceae</taxon>
        <taxon>Prymnesiales</taxon>
        <taxon>Chrysochromulinaceae</taxon>
        <taxon>Chrysochromulina</taxon>
    </lineage>
</organism>
<dbReference type="PANTHER" id="PTHR13507:SF0">
    <property type="entry name" value="PRKR-INTERACTING PROTEIN 1"/>
    <property type="match status" value="1"/>
</dbReference>
<evidence type="ECO:0000256" key="1">
    <source>
        <dbReference type="SAM" id="MobiDB-lite"/>
    </source>
</evidence>
<dbReference type="OrthoDB" id="10067079at2759"/>
<proteinExistence type="predicted"/>
<feature type="compositionally biased region" description="Basic residues" evidence="1">
    <location>
        <begin position="101"/>
        <end position="110"/>
    </location>
</feature>
<gene>
    <name evidence="2" type="ORF">Ctob_012382</name>
</gene>
<reference evidence="3" key="1">
    <citation type="journal article" date="2015" name="PLoS Genet.">
        <title>Genome Sequence and Transcriptome Analyses of Chrysochromulina tobin: Metabolic Tools for Enhanced Algal Fitness in the Prominent Order Prymnesiales (Haptophyceae).</title>
        <authorList>
            <person name="Hovde B.T."/>
            <person name="Deodato C.R."/>
            <person name="Hunsperger H.M."/>
            <person name="Ryken S.A."/>
            <person name="Yost W."/>
            <person name="Jha R.K."/>
            <person name="Patterson J."/>
            <person name="Monnat R.J. Jr."/>
            <person name="Barlow S.B."/>
            <person name="Starkenburg S.R."/>
            <person name="Cattolico R.A."/>
        </authorList>
    </citation>
    <scope>NUCLEOTIDE SEQUENCE</scope>
    <source>
        <strain evidence="3">CCMP291</strain>
    </source>
</reference>